<name>A0A2T8KVL6_9POAL</name>
<evidence type="ECO:0000256" key="2">
    <source>
        <dbReference type="SAM" id="MobiDB-lite"/>
    </source>
</evidence>
<gene>
    <name evidence="3" type="ORF">PAHAL_1G180000</name>
</gene>
<feature type="coiled-coil region" evidence="1">
    <location>
        <begin position="149"/>
        <end position="197"/>
    </location>
</feature>
<organism evidence="3">
    <name type="scientific">Panicum hallii</name>
    <dbReference type="NCBI Taxonomy" id="206008"/>
    <lineage>
        <taxon>Eukaryota</taxon>
        <taxon>Viridiplantae</taxon>
        <taxon>Streptophyta</taxon>
        <taxon>Embryophyta</taxon>
        <taxon>Tracheophyta</taxon>
        <taxon>Spermatophyta</taxon>
        <taxon>Magnoliopsida</taxon>
        <taxon>Liliopsida</taxon>
        <taxon>Poales</taxon>
        <taxon>Poaceae</taxon>
        <taxon>PACMAD clade</taxon>
        <taxon>Panicoideae</taxon>
        <taxon>Panicodae</taxon>
        <taxon>Paniceae</taxon>
        <taxon>Panicinae</taxon>
        <taxon>Panicum</taxon>
        <taxon>Panicum sect. Panicum</taxon>
    </lineage>
</organism>
<evidence type="ECO:0000256" key="1">
    <source>
        <dbReference type="SAM" id="Coils"/>
    </source>
</evidence>
<feature type="region of interest" description="Disordered" evidence="2">
    <location>
        <begin position="207"/>
        <end position="226"/>
    </location>
</feature>
<dbReference type="Proteomes" id="UP000243499">
    <property type="component" value="Chromosome 1"/>
</dbReference>
<dbReference type="Gramene" id="PVH66215">
    <property type="protein sequence ID" value="PVH66215"/>
    <property type="gene ID" value="PAHAL_1G180000"/>
</dbReference>
<reference evidence="3" key="1">
    <citation type="submission" date="2018-04" db="EMBL/GenBank/DDBJ databases">
        <title>WGS assembly of Panicum hallii.</title>
        <authorList>
            <person name="Lovell J."/>
            <person name="Jenkins J."/>
            <person name="Lowry D."/>
            <person name="Mamidi S."/>
            <person name="Sreedasyam A."/>
            <person name="Weng X."/>
            <person name="Barry K."/>
            <person name="Bonette J."/>
            <person name="Campitelli B."/>
            <person name="Daum C."/>
            <person name="Gordon S."/>
            <person name="Gould B."/>
            <person name="Lipzen A."/>
            <person name="Macqueen A."/>
            <person name="Palacio-Mejia J."/>
            <person name="Plott C."/>
            <person name="Shakirov E."/>
            <person name="Shu S."/>
            <person name="Yoshinaga Y."/>
            <person name="Zane M."/>
            <person name="Rokhsar D."/>
            <person name="Grimwood J."/>
            <person name="Schmutz J."/>
            <person name="Juenger T."/>
        </authorList>
    </citation>
    <scope>NUCLEOTIDE SEQUENCE [LARGE SCALE GENOMIC DNA]</scope>
    <source>
        <strain evidence="3">FIL2</strain>
    </source>
</reference>
<sequence length="251" mass="29218">MADNGWVDGICHAEPGLPKLLILSLERIGVMEPPEYAYREYTSNGTLRCDMMVFVGKSTRYPDVDPWFVSTSGFRFPDTYRKAARKALRRLRVIYKHHLQRTPMGFFPPTEGRGRTWIARMRGLGREEEDLEDTVSHLSIYLTGLDELYREQAAQLKQLIHRAEKATQELEEQQLRAARAEYSLAALQAQMQEYENRRGIGGWIEEEEEPEKTHWDKGTQTEDEVMDRCLPIKKRPIRIGEEYHDRSSTPS</sequence>
<protein>
    <submittedName>
        <fullName evidence="3">Uncharacterized protein</fullName>
    </submittedName>
</protein>
<accession>A0A2T8KVL6</accession>
<feature type="compositionally biased region" description="Basic and acidic residues" evidence="2">
    <location>
        <begin position="211"/>
        <end position="220"/>
    </location>
</feature>
<dbReference type="EMBL" id="CM008046">
    <property type="protein sequence ID" value="PVH66215.1"/>
    <property type="molecule type" value="Genomic_DNA"/>
</dbReference>
<proteinExistence type="predicted"/>
<keyword evidence="1" id="KW-0175">Coiled coil</keyword>
<evidence type="ECO:0000313" key="3">
    <source>
        <dbReference type="EMBL" id="PVH66215.1"/>
    </source>
</evidence>
<dbReference type="AlphaFoldDB" id="A0A2T8KVL6"/>